<dbReference type="InterPro" id="IPR009003">
    <property type="entry name" value="Peptidase_S1_PA"/>
</dbReference>
<dbReference type="Gene3D" id="2.40.10.120">
    <property type="match status" value="1"/>
</dbReference>
<evidence type="ECO:0000256" key="1">
    <source>
        <dbReference type="ARBA" id="ARBA00022670"/>
    </source>
</evidence>
<sequence length="512" mass="53334">MKSKFFRLATSGFAVVGTAVGLNFLNAVSSVELLSLNQFGQNTHRVSAQEEAEDDVNVRVYKAASPAVVSIDAGKGTGSGSIISPDGLVLTNAHVVAGSETVKVTLADGRSFDADVVAFGDAGLDLAAIKIRGQNNLPTLRLASPNAAQVGQRAFAIGNPFGQFQGTFTTGIVSRIDRDRGLLQTDAAINPGNSGGPLLNSQGDIVGVNSAIFSPGERSGNIGIGFAISIDRVQPFLVAVREGRASRVAQQSPMLGGGQRAEKITLNSSIQGKLDRASGTLSSDNSYYNAYTFEGRAGQSIVVEMSSSDLDSYLILLSSDGTDIAQDDDSGGGSNSKLEVALPADGTYTILANSYGSGQTGSYSLRIAANSGSQSPSTRPNTQPQPNSPQPNSPQPNSPRQGSAQEGRALLQQQGNLGPGAPVLESDGSFYREHTFQGNAGQTITVSLESSDFDTYLMVLDSNEQLLGQNDDVSTSNTNSSLTLTLPATGTYRVIANTFDNTGNGQYTLVVR</sequence>
<gene>
    <name evidence="5" type="ORF">KME15_09920</name>
</gene>
<evidence type="ECO:0000259" key="4">
    <source>
        <dbReference type="Pfam" id="PF04151"/>
    </source>
</evidence>
<keyword evidence="1" id="KW-0645">Protease</keyword>
<reference evidence="5" key="2">
    <citation type="journal article" date="2022" name="Microbiol. Resour. Announc.">
        <title>Metagenome Sequencing to Explore Phylogenomics of Terrestrial Cyanobacteria.</title>
        <authorList>
            <person name="Ward R.D."/>
            <person name="Stajich J.E."/>
            <person name="Johansen J.R."/>
            <person name="Huntemann M."/>
            <person name="Clum A."/>
            <person name="Foster B."/>
            <person name="Foster B."/>
            <person name="Roux S."/>
            <person name="Palaniappan K."/>
            <person name="Varghese N."/>
            <person name="Mukherjee S."/>
            <person name="Reddy T.B.K."/>
            <person name="Daum C."/>
            <person name="Copeland A."/>
            <person name="Chen I.A."/>
            <person name="Ivanova N.N."/>
            <person name="Kyrpides N.C."/>
            <person name="Shapiro N."/>
            <person name="Eloe-Fadrosh E.A."/>
            <person name="Pietrasiak N."/>
        </authorList>
    </citation>
    <scope>NUCLEOTIDE SEQUENCE</scope>
    <source>
        <strain evidence="5">UHER 2000/2452</strain>
    </source>
</reference>
<evidence type="ECO:0000256" key="3">
    <source>
        <dbReference type="SAM" id="MobiDB-lite"/>
    </source>
</evidence>
<dbReference type="PANTHER" id="PTHR43343">
    <property type="entry name" value="PEPTIDASE S12"/>
    <property type="match status" value="1"/>
</dbReference>
<dbReference type="SUPFAM" id="SSF50494">
    <property type="entry name" value="Trypsin-like serine proteases"/>
    <property type="match status" value="1"/>
</dbReference>
<feature type="region of interest" description="Disordered" evidence="3">
    <location>
        <begin position="369"/>
        <end position="406"/>
    </location>
</feature>
<comment type="caution">
    <text evidence="5">The sequence shown here is derived from an EMBL/GenBank/DDBJ whole genome shotgun (WGS) entry which is preliminary data.</text>
</comment>
<evidence type="ECO:0000313" key="5">
    <source>
        <dbReference type="EMBL" id="MBW4658982.1"/>
    </source>
</evidence>
<dbReference type="AlphaFoldDB" id="A0A951QA17"/>
<proteinExistence type="predicted"/>
<keyword evidence="2" id="KW-0378">Hydrolase</keyword>
<dbReference type="EMBL" id="JAHHHD010000008">
    <property type="protein sequence ID" value="MBW4658982.1"/>
    <property type="molecule type" value="Genomic_DNA"/>
</dbReference>
<protein>
    <submittedName>
        <fullName evidence="5">Trypsin-like peptidase domain-containing protein</fullName>
    </submittedName>
</protein>
<feature type="compositionally biased region" description="Polar residues" evidence="3">
    <location>
        <begin position="370"/>
        <end position="379"/>
    </location>
</feature>
<dbReference type="PRINTS" id="PR00834">
    <property type="entry name" value="PROTEASES2C"/>
</dbReference>
<dbReference type="Pfam" id="PF13365">
    <property type="entry name" value="Trypsin_2"/>
    <property type="match status" value="1"/>
</dbReference>
<dbReference type="InterPro" id="IPR007280">
    <property type="entry name" value="Peptidase_C_arc/bac"/>
</dbReference>
<organism evidence="5 6">
    <name type="scientific">Drouetiella hepatica Uher 2000/2452</name>
    <dbReference type="NCBI Taxonomy" id="904376"/>
    <lineage>
        <taxon>Bacteria</taxon>
        <taxon>Bacillati</taxon>
        <taxon>Cyanobacteriota</taxon>
        <taxon>Cyanophyceae</taxon>
        <taxon>Oculatellales</taxon>
        <taxon>Oculatellaceae</taxon>
        <taxon>Drouetiella</taxon>
    </lineage>
</organism>
<dbReference type="GO" id="GO:0004252">
    <property type="term" value="F:serine-type endopeptidase activity"/>
    <property type="evidence" value="ECO:0007669"/>
    <property type="project" value="InterPro"/>
</dbReference>
<dbReference type="Pfam" id="PF04151">
    <property type="entry name" value="PPC"/>
    <property type="match status" value="2"/>
</dbReference>
<evidence type="ECO:0000313" key="6">
    <source>
        <dbReference type="Proteomes" id="UP000757435"/>
    </source>
</evidence>
<feature type="domain" description="Peptidase C-terminal archaeal/bacterial" evidence="4">
    <location>
        <begin position="435"/>
        <end position="494"/>
    </location>
</feature>
<name>A0A951QA17_9CYAN</name>
<accession>A0A951QA17</accession>
<dbReference type="GO" id="GO:0006508">
    <property type="term" value="P:proteolysis"/>
    <property type="evidence" value="ECO:0007669"/>
    <property type="project" value="UniProtKB-KW"/>
</dbReference>
<dbReference type="PANTHER" id="PTHR43343:SF3">
    <property type="entry name" value="PROTEASE DO-LIKE 8, CHLOROPLASTIC"/>
    <property type="match status" value="1"/>
</dbReference>
<evidence type="ECO:0000256" key="2">
    <source>
        <dbReference type="ARBA" id="ARBA00022801"/>
    </source>
</evidence>
<dbReference type="InterPro" id="IPR051201">
    <property type="entry name" value="Chloro_Bact_Ser_Proteases"/>
</dbReference>
<dbReference type="InterPro" id="IPR001940">
    <property type="entry name" value="Peptidase_S1C"/>
</dbReference>
<dbReference type="Gene3D" id="2.60.120.380">
    <property type="match status" value="2"/>
</dbReference>
<dbReference type="Proteomes" id="UP000757435">
    <property type="component" value="Unassembled WGS sequence"/>
</dbReference>
<reference evidence="5" key="1">
    <citation type="submission" date="2021-05" db="EMBL/GenBank/DDBJ databases">
        <authorList>
            <person name="Pietrasiak N."/>
            <person name="Ward R."/>
            <person name="Stajich J.E."/>
            <person name="Kurbessoian T."/>
        </authorList>
    </citation>
    <scope>NUCLEOTIDE SEQUENCE</scope>
    <source>
        <strain evidence="5">UHER 2000/2452</strain>
    </source>
</reference>
<feature type="compositionally biased region" description="Pro residues" evidence="3">
    <location>
        <begin position="386"/>
        <end position="397"/>
    </location>
</feature>
<feature type="domain" description="Peptidase C-terminal archaeal/bacterial" evidence="4">
    <location>
        <begin position="288"/>
        <end position="352"/>
    </location>
</feature>